<dbReference type="InterPro" id="IPR024402">
    <property type="entry name" value="DUF2726"/>
</dbReference>
<protein>
    <recommendedName>
        <fullName evidence="1">DUF2726 domain-containing protein</fullName>
    </recommendedName>
</protein>
<keyword evidence="3" id="KW-1185">Reference proteome</keyword>
<name>A0A857JL04_9ALTE</name>
<feature type="domain" description="DUF2726" evidence="1">
    <location>
        <begin position="34"/>
        <end position="158"/>
    </location>
</feature>
<dbReference type="RefSeq" id="WP_160179587.1">
    <property type="nucleotide sequence ID" value="NZ_CP047656.1"/>
</dbReference>
<sequence length="201" mass="21894">MELAIILMMILIVVAIGAVKLNEPSLTFPFKKRQNLFTPVERSFLALIDEAVGNQFRVMCRVKLSDVIATRDSLNKKAAKSALSRTSGRHLDFVLCAKGDMSPVIAIDLVHATQNGKDGYKRQRDWFVSGALDAARIPHVRIKVRSGYTANDIRQCIDAKLASVRIASANTPLVAGTAGQIKDPNIATRPTKPLGQDPMAA</sequence>
<evidence type="ECO:0000313" key="3">
    <source>
        <dbReference type="Proteomes" id="UP000464524"/>
    </source>
</evidence>
<dbReference type="Proteomes" id="UP000464524">
    <property type="component" value="Chromosome"/>
</dbReference>
<dbReference type="KEGG" id="pmes:FX988_02036"/>
<accession>A0A857JL04</accession>
<dbReference type="EMBL" id="CP047656">
    <property type="protein sequence ID" value="QHJ11800.1"/>
    <property type="molecule type" value="Genomic_DNA"/>
</dbReference>
<reference evidence="2 3" key="1">
    <citation type="submission" date="2019-12" db="EMBL/GenBank/DDBJ databases">
        <title>Genome sequencing and assembly of endphytes of Porphyra tenera.</title>
        <authorList>
            <person name="Park J.M."/>
            <person name="Shin R."/>
            <person name="Jo S.H."/>
        </authorList>
    </citation>
    <scope>NUCLEOTIDE SEQUENCE [LARGE SCALE GENOMIC DNA]</scope>
    <source>
        <strain evidence="2 3">GPM4</strain>
    </source>
</reference>
<dbReference type="AlphaFoldDB" id="A0A857JL04"/>
<proteinExistence type="predicted"/>
<dbReference type="Pfam" id="PF10881">
    <property type="entry name" value="DUF2726"/>
    <property type="match status" value="1"/>
</dbReference>
<evidence type="ECO:0000313" key="2">
    <source>
        <dbReference type="EMBL" id="QHJ11800.1"/>
    </source>
</evidence>
<gene>
    <name evidence="2" type="ORF">FX988_02036</name>
</gene>
<dbReference type="OrthoDB" id="5600508at2"/>
<evidence type="ECO:0000259" key="1">
    <source>
        <dbReference type="Pfam" id="PF10881"/>
    </source>
</evidence>
<organism evidence="2 3">
    <name type="scientific">Paraglaciecola mesophila</name>
    <dbReference type="NCBI Taxonomy" id="197222"/>
    <lineage>
        <taxon>Bacteria</taxon>
        <taxon>Pseudomonadati</taxon>
        <taxon>Pseudomonadota</taxon>
        <taxon>Gammaproteobacteria</taxon>
        <taxon>Alteromonadales</taxon>
        <taxon>Alteromonadaceae</taxon>
        <taxon>Paraglaciecola</taxon>
    </lineage>
</organism>